<evidence type="ECO:0000259" key="2">
    <source>
        <dbReference type="Pfam" id="PF13352"/>
    </source>
</evidence>
<dbReference type="Pfam" id="PF13352">
    <property type="entry name" value="DUF4100"/>
    <property type="match status" value="1"/>
</dbReference>
<comment type="caution">
    <text evidence="3">The sequence shown here is derived from an EMBL/GenBank/DDBJ whole genome shotgun (WGS) entry which is preliminary data.</text>
</comment>
<evidence type="ECO:0000313" key="3">
    <source>
        <dbReference type="EMBL" id="KAF9505337.1"/>
    </source>
</evidence>
<protein>
    <recommendedName>
        <fullName evidence="2">DUF4100 domain-containing protein</fullName>
    </recommendedName>
</protein>
<feature type="compositionally biased region" description="Basic and acidic residues" evidence="1">
    <location>
        <begin position="151"/>
        <end position="167"/>
    </location>
</feature>
<dbReference type="EMBL" id="MU129159">
    <property type="protein sequence ID" value="KAF9505337.1"/>
    <property type="molecule type" value="Genomic_DNA"/>
</dbReference>
<organism evidence="3 4">
    <name type="scientific">Hydnum rufescens UP504</name>
    <dbReference type="NCBI Taxonomy" id="1448309"/>
    <lineage>
        <taxon>Eukaryota</taxon>
        <taxon>Fungi</taxon>
        <taxon>Dikarya</taxon>
        <taxon>Basidiomycota</taxon>
        <taxon>Agaricomycotina</taxon>
        <taxon>Agaricomycetes</taxon>
        <taxon>Cantharellales</taxon>
        <taxon>Hydnaceae</taxon>
        <taxon>Hydnum</taxon>
    </lineage>
</organism>
<evidence type="ECO:0000256" key="1">
    <source>
        <dbReference type="SAM" id="MobiDB-lite"/>
    </source>
</evidence>
<dbReference type="AlphaFoldDB" id="A0A9P6AGU5"/>
<feature type="domain" description="DUF4100" evidence="2">
    <location>
        <begin position="32"/>
        <end position="107"/>
    </location>
</feature>
<dbReference type="InterPro" id="IPR025165">
    <property type="entry name" value="DUF4100"/>
</dbReference>
<feature type="region of interest" description="Disordered" evidence="1">
    <location>
        <begin position="131"/>
        <end position="193"/>
    </location>
</feature>
<name>A0A9P6AGU5_9AGAM</name>
<keyword evidence="4" id="KW-1185">Reference proteome</keyword>
<reference evidence="3" key="1">
    <citation type="journal article" date="2020" name="Nat. Commun.">
        <title>Large-scale genome sequencing of mycorrhizal fungi provides insights into the early evolution of symbiotic traits.</title>
        <authorList>
            <person name="Miyauchi S."/>
            <person name="Kiss E."/>
            <person name="Kuo A."/>
            <person name="Drula E."/>
            <person name="Kohler A."/>
            <person name="Sanchez-Garcia M."/>
            <person name="Morin E."/>
            <person name="Andreopoulos B."/>
            <person name="Barry K.W."/>
            <person name="Bonito G."/>
            <person name="Buee M."/>
            <person name="Carver A."/>
            <person name="Chen C."/>
            <person name="Cichocki N."/>
            <person name="Clum A."/>
            <person name="Culley D."/>
            <person name="Crous P.W."/>
            <person name="Fauchery L."/>
            <person name="Girlanda M."/>
            <person name="Hayes R.D."/>
            <person name="Keri Z."/>
            <person name="LaButti K."/>
            <person name="Lipzen A."/>
            <person name="Lombard V."/>
            <person name="Magnuson J."/>
            <person name="Maillard F."/>
            <person name="Murat C."/>
            <person name="Nolan M."/>
            <person name="Ohm R.A."/>
            <person name="Pangilinan J."/>
            <person name="Pereira M.F."/>
            <person name="Perotto S."/>
            <person name="Peter M."/>
            <person name="Pfister S."/>
            <person name="Riley R."/>
            <person name="Sitrit Y."/>
            <person name="Stielow J.B."/>
            <person name="Szollosi G."/>
            <person name="Zifcakova L."/>
            <person name="Stursova M."/>
            <person name="Spatafora J.W."/>
            <person name="Tedersoo L."/>
            <person name="Vaario L.M."/>
            <person name="Yamada A."/>
            <person name="Yan M."/>
            <person name="Wang P."/>
            <person name="Xu J."/>
            <person name="Bruns T."/>
            <person name="Baldrian P."/>
            <person name="Vilgalys R."/>
            <person name="Dunand C."/>
            <person name="Henrissat B."/>
            <person name="Grigoriev I.V."/>
            <person name="Hibbett D."/>
            <person name="Nagy L.G."/>
            <person name="Martin F.M."/>
        </authorList>
    </citation>
    <scope>NUCLEOTIDE SEQUENCE</scope>
    <source>
        <strain evidence="3">UP504</strain>
    </source>
</reference>
<dbReference type="Proteomes" id="UP000886523">
    <property type="component" value="Unassembled WGS sequence"/>
</dbReference>
<evidence type="ECO:0000313" key="4">
    <source>
        <dbReference type="Proteomes" id="UP000886523"/>
    </source>
</evidence>
<sequence length="193" mass="21371">MGDGTKEERSARKQVSPRDGKGPLVPKSKDRSTKPTMEDVVIRDTKDQVKKRASPAYRFASELQENVNIEALFKALMDKEISLKLGDVFGSSFELCKRLQIASKTQRVPVGQDVVGSKSLEVTINSVERGVEPSQLGKRPRKPPLINCPPKKGDPTSKSVIYEHADVSTDDENEYLPQAPLCEPATQKRRPNG</sequence>
<gene>
    <name evidence="3" type="ORF">BS47DRAFT_1368139</name>
</gene>
<feature type="region of interest" description="Disordered" evidence="1">
    <location>
        <begin position="1"/>
        <end position="42"/>
    </location>
</feature>
<accession>A0A9P6AGU5</accession>
<proteinExistence type="predicted"/>